<dbReference type="PANTHER" id="PTHR11071:SF561">
    <property type="entry name" value="PEPTIDYL-PROLYL CIS-TRANS ISOMERASE D-RELATED"/>
    <property type="match status" value="1"/>
</dbReference>
<dbReference type="GO" id="GO:0016018">
    <property type="term" value="F:cyclosporin A binding"/>
    <property type="evidence" value="ECO:0007669"/>
    <property type="project" value="TreeGrafter"/>
</dbReference>
<dbReference type="EC" id="5.2.1.8" evidence="4"/>
<dbReference type="OMA" id="CCQFFIC"/>
<proteinExistence type="inferred from homology"/>
<dbReference type="InterPro" id="IPR020892">
    <property type="entry name" value="Cyclophilin-type_PPIase_CS"/>
</dbReference>
<accession>F0YBL2</accession>
<dbReference type="GO" id="GO:0006457">
    <property type="term" value="P:protein folding"/>
    <property type="evidence" value="ECO:0007669"/>
    <property type="project" value="InterPro"/>
</dbReference>
<dbReference type="InterPro" id="IPR002130">
    <property type="entry name" value="Cyclophilin-type_PPIase_dom"/>
</dbReference>
<dbReference type="RefSeq" id="XP_009038001.1">
    <property type="nucleotide sequence ID" value="XM_009039753.1"/>
</dbReference>
<dbReference type="eggNOG" id="KOG0865">
    <property type="taxonomic scope" value="Eukaryota"/>
</dbReference>
<evidence type="ECO:0000256" key="3">
    <source>
        <dbReference type="ARBA" id="ARBA00023235"/>
    </source>
</evidence>
<dbReference type="PIRSF" id="PIRSF001467">
    <property type="entry name" value="Peptidylpro_ismrse"/>
    <property type="match status" value="1"/>
</dbReference>
<dbReference type="InterPro" id="IPR029000">
    <property type="entry name" value="Cyclophilin-like_dom_sf"/>
</dbReference>
<evidence type="ECO:0000256" key="1">
    <source>
        <dbReference type="ARBA" id="ARBA00000971"/>
    </source>
</evidence>
<dbReference type="Gene3D" id="2.40.100.10">
    <property type="entry name" value="Cyclophilin-like"/>
    <property type="match status" value="1"/>
</dbReference>
<sequence>MAISGDPVGRIEMTLRDDVCPETCENFRCLCTGERGDLVRGSSRQHLWYKGCRFHRVIPDFMAQGGDITRNNGSGGHSIYGKKFADENFELKFDKAGALAMANGGKNTNSSQFFIALQPCEWLDGKHTVFGFVSAGMDVVRMIEDCGTAQGRTRGIVTIAQCGQLQ</sequence>
<evidence type="ECO:0000256" key="4">
    <source>
        <dbReference type="RuleBase" id="RU363019"/>
    </source>
</evidence>
<organism evidence="7">
    <name type="scientific">Aureococcus anophagefferens</name>
    <name type="common">Harmful bloom alga</name>
    <dbReference type="NCBI Taxonomy" id="44056"/>
    <lineage>
        <taxon>Eukaryota</taxon>
        <taxon>Sar</taxon>
        <taxon>Stramenopiles</taxon>
        <taxon>Ochrophyta</taxon>
        <taxon>Pelagophyceae</taxon>
        <taxon>Pelagomonadales</taxon>
        <taxon>Pelagomonadaceae</taxon>
        <taxon>Aureococcus</taxon>
    </lineage>
</organism>
<reference evidence="6 7" key="1">
    <citation type="journal article" date="2011" name="Proc. Natl. Acad. Sci. U.S.A.">
        <title>Niche of harmful alga Aureococcus anophagefferens revealed through ecogenomics.</title>
        <authorList>
            <person name="Gobler C.J."/>
            <person name="Berry D.L."/>
            <person name="Dyhrman S.T."/>
            <person name="Wilhelm S.W."/>
            <person name="Salamov A."/>
            <person name="Lobanov A.V."/>
            <person name="Zhang Y."/>
            <person name="Collier J.L."/>
            <person name="Wurch L.L."/>
            <person name="Kustka A.B."/>
            <person name="Dill B.D."/>
            <person name="Shah M."/>
            <person name="VerBerkmoes N.C."/>
            <person name="Kuo A."/>
            <person name="Terry A."/>
            <person name="Pangilinan J."/>
            <person name="Lindquist E.A."/>
            <person name="Lucas S."/>
            <person name="Paulsen I.T."/>
            <person name="Hattenrath-Lehmann T.K."/>
            <person name="Talmage S.C."/>
            <person name="Walker E.A."/>
            <person name="Koch F."/>
            <person name="Burson A.M."/>
            <person name="Marcoval M.A."/>
            <person name="Tang Y.Z."/>
            <person name="Lecleir G.R."/>
            <person name="Coyne K.J."/>
            <person name="Berg G.M."/>
            <person name="Bertrand E.M."/>
            <person name="Saito M.A."/>
            <person name="Gladyshev V.N."/>
            <person name="Grigoriev I.V."/>
        </authorList>
    </citation>
    <scope>NUCLEOTIDE SEQUENCE [LARGE SCALE GENOMIC DNA]</scope>
    <source>
        <strain evidence="7">CCMP 1984</strain>
    </source>
</reference>
<comment type="function">
    <text evidence="4">PPIases accelerate the folding of proteins. It catalyzes the cis-trans isomerization of proline imidic peptide bonds in oligopeptides.</text>
</comment>
<dbReference type="Proteomes" id="UP000002729">
    <property type="component" value="Unassembled WGS sequence"/>
</dbReference>
<protein>
    <recommendedName>
        <fullName evidence="4">Peptidyl-prolyl cis-trans isomerase</fullName>
        <shortName evidence="4">PPIase</shortName>
        <ecNumber evidence="4">5.2.1.8</ecNumber>
    </recommendedName>
</protein>
<dbReference type="Pfam" id="PF00160">
    <property type="entry name" value="Pro_isomerase"/>
    <property type="match status" value="1"/>
</dbReference>
<keyword evidence="7" id="KW-1185">Reference proteome</keyword>
<dbReference type="InParanoid" id="F0YBL2"/>
<comment type="catalytic activity">
    <reaction evidence="1 4">
        <text>[protein]-peptidylproline (omega=180) = [protein]-peptidylproline (omega=0)</text>
        <dbReference type="Rhea" id="RHEA:16237"/>
        <dbReference type="Rhea" id="RHEA-COMP:10747"/>
        <dbReference type="Rhea" id="RHEA-COMP:10748"/>
        <dbReference type="ChEBI" id="CHEBI:83833"/>
        <dbReference type="ChEBI" id="CHEBI:83834"/>
        <dbReference type="EC" id="5.2.1.8"/>
    </reaction>
</comment>
<evidence type="ECO:0000313" key="6">
    <source>
        <dbReference type="EMBL" id="EGB07381.1"/>
    </source>
</evidence>
<dbReference type="PRINTS" id="PR00153">
    <property type="entry name" value="CSAPPISMRASE"/>
</dbReference>
<keyword evidence="2 4" id="KW-0697">Rotamase</keyword>
<dbReference type="SUPFAM" id="SSF50891">
    <property type="entry name" value="Cyclophilin-like"/>
    <property type="match status" value="1"/>
</dbReference>
<dbReference type="KEGG" id="aaf:AURANDRAFT_59122"/>
<dbReference type="EMBL" id="GL833131">
    <property type="protein sequence ID" value="EGB07381.1"/>
    <property type="molecule type" value="Genomic_DNA"/>
</dbReference>
<evidence type="ECO:0000256" key="2">
    <source>
        <dbReference type="ARBA" id="ARBA00023110"/>
    </source>
</evidence>
<dbReference type="PROSITE" id="PS00170">
    <property type="entry name" value="CSA_PPIASE_1"/>
    <property type="match status" value="1"/>
</dbReference>
<keyword evidence="3 4" id="KW-0413">Isomerase</keyword>
<dbReference type="OrthoDB" id="193499at2759"/>
<dbReference type="GO" id="GO:0005737">
    <property type="term" value="C:cytoplasm"/>
    <property type="evidence" value="ECO:0007669"/>
    <property type="project" value="TreeGrafter"/>
</dbReference>
<feature type="domain" description="PPIase cyclophilin-type" evidence="5">
    <location>
        <begin position="1"/>
        <end position="164"/>
    </location>
</feature>
<dbReference type="FunFam" id="2.40.100.10:FF:000013">
    <property type="entry name" value="Peptidyl-prolyl cis-trans isomerase"/>
    <property type="match status" value="1"/>
</dbReference>
<dbReference type="GeneID" id="20222735"/>
<dbReference type="PROSITE" id="PS50072">
    <property type="entry name" value="CSA_PPIASE_2"/>
    <property type="match status" value="1"/>
</dbReference>
<dbReference type="GO" id="GO:0003755">
    <property type="term" value="F:peptidyl-prolyl cis-trans isomerase activity"/>
    <property type="evidence" value="ECO:0007669"/>
    <property type="project" value="UniProtKB-UniRule"/>
</dbReference>
<gene>
    <name evidence="6" type="ORF">AURANDRAFT_59122</name>
</gene>
<evidence type="ECO:0000313" key="7">
    <source>
        <dbReference type="Proteomes" id="UP000002729"/>
    </source>
</evidence>
<dbReference type="AlphaFoldDB" id="F0YBL2"/>
<name>F0YBL2_AURAN</name>
<dbReference type="InterPro" id="IPR024936">
    <property type="entry name" value="Cyclophilin-type_PPIase"/>
</dbReference>
<evidence type="ECO:0000259" key="5">
    <source>
        <dbReference type="PROSITE" id="PS50072"/>
    </source>
</evidence>
<comment type="similarity">
    <text evidence="4">Belongs to the cyclophilin-type PPIase family.</text>
</comment>
<dbReference type="PANTHER" id="PTHR11071">
    <property type="entry name" value="PEPTIDYL-PROLYL CIS-TRANS ISOMERASE"/>
    <property type="match status" value="1"/>
</dbReference>